<dbReference type="GeneID" id="93227495"/>
<evidence type="ECO:0000313" key="2">
    <source>
        <dbReference type="EMBL" id="MDG2949217.1"/>
    </source>
</evidence>
<dbReference type="Proteomes" id="UP001214976">
    <property type="component" value="Unassembled WGS sequence"/>
</dbReference>
<keyword evidence="1" id="KW-0732">Signal</keyword>
<comment type="caution">
    <text evidence="2">The sequence shown here is derived from an EMBL/GenBank/DDBJ whole genome shotgun (WGS) entry which is preliminary data.</text>
</comment>
<accession>A0AAW6Q7C9</accession>
<feature type="chain" id="PRO_5043902487" description="Lipoprotein" evidence="1">
    <location>
        <begin position="18"/>
        <end position="177"/>
    </location>
</feature>
<dbReference type="PROSITE" id="PS51257">
    <property type="entry name" value="PROKAR_LIPOPROTEIN"/>
    <property type="match status" value="1"/>
</dbReference>
<evidence type="ECO:0000256" key="1">
    <source>
        <dbReference type="SAM" id="SignalP"/>
    </source>
</evidence>
<gene>
    <name evidence="2" type="ORF">P7M15_01560</name>
</gene>
<sequence>MKLIKLVSTLLSVSVLAACSLAESNSATAPNTAANVEQATQNAQQEAQNIAQNIKGKADVRVEKLTGASKSVVYSCLNRTTLSATYSFQGDEAKAVNLVLGKGKNTQQIPTLVRDESNRDFVSFKSDEYLWSVENGFNLSNATTKTGGNLTKRGAGTDEILAKLCKVNSAATRILNK</sequence>
<dbReference type="RefSeq" id="WP_202937087.1">
    <property type="nucleotide sequence ID" value="NZ_JARQTO010000016.1"/>
</dbReference>
<feature type="signal peptide" evidence="1">
    <location>
        <begin position="1"/>
        <end position="17"/>
    </location>
</feature>
<name>A0AAW6Q7C9_9PAST</name>
<dbReference type="EMBL" id="JARQTW010000002">
    <property type="protein sequence ID" value="MDG2949217.1"/>
    <property type="molecule type" value="Genomic_DNA"/>
</dbReference>
<organism evidence="2 3">
    <name type="scientific">Exercitatus varius</name>
    <dbReference type="NCBI Taxonomy" id="67857"/>
    <lineage>
        <taxon>Bacteria</taxon>
        <taxon>Pseudomonadati</taxon>
        <taxon>Pseudomonadota</taxon>
        <taxon>Gammaproteobacteria</taxon>
        <taxon>Pasteurellales</taxon>
        <taxon>Pasteurellaceae</taxon>
        <taxon>Exercitatus</taxon>
    </lineage>
</organism>
<proteinExistence type="predicted"/>
<dbReference type="AlphaFoldDB" id="A0AAW6Q7C9"/>
<protein>
    <recommendedName>
        <fullName evidence="4">Lipoprotein</fullName>
    </recommendedName>
</protein>
<evidence type="ECO:0008006" key="4">
    <source>
        <dbReference type="Google" id="ProtNLM"/>
    </source>
</evidence>
<evidence type="ECO:0000313" key="3">
    <source>
        <dbReference type="Proteomes" id="UP001214976"/>
    </source>
</evidence>
<reference evidence="2" key="1">
    <citation type="submission" date="2023-03" db="EMBL/GenBank/DDBJ databases">
        <title>Classification of Bisgaard taxon 6 and taxon 10 as Exercitatus varius gen. nov., spec. nov.</title>
        <authorList>
            <person name="Christensen H."/>
        </authorList>
    </citation>
    <scope>NUCLEOTIDE SEQUENCE</scope>
    <source>
        <strain evidence="2">86116</strain>
    </source>
</reference>